<dbReference type="InParanoid" id="C0ND34"/>
<organism evidence="1 2">
    <name type="scientific">Ajellomyces capsulatus (strain G186AR / H82 / ATCC MYA-2454 / RMSCC 2432)</name>
    <name type="common">Darling's disease fungus</name>
    <name type="synonym">Histoplasma capsulatum</name>
    <dbReference type="NCBI Taxonomy" id="447093"/>
    <lineage>
        <taxon>Eukaryota</taxon>
        <taxon>Fungi</taxon>
        <taxon>Dikarya</taxon>
        <taxon>Ascomycota</taxon>
        <taxon>Pezizomycotina</taxon>
        <taxon>Eurotiomycetes</taxon>
        <taxon>Eurotiomycetidae</taxon>
        <taxon>Onygenales</taxon>
        <taxon>Ajellomycetaceae</taxon>
        <taxon>Histoplasma</taxon>
    </lineage>
</organism>
<dbReference type="GeneID" id="69034047"/>
<proteinExistence type="predicted"/>
<sequence>MDKWQDTVLEFQGLCPACSGGASESREEKGQGWDEMPNLIRSFECGHSKLWVRAESLQKCFVCERVNSCSGAGGMQQEVQRQKQKLDIRTDVRIEIGDSRIAEFWEREYLFSEEEASKIQFEKWEVEWMCAACRKKGKGEDENLLSSTSRKLLSAWKRLQVSFQEKQKE</sequence>
<dbReference type="EMBL" id="GG663363">
    <property type="protein sequence ID" value="EEH11575.1"/>
    <property type="molecule type" value="Genomic_DNA"/>
</dbReference>
<dbReference type="Proteomes" id="UP000001631">
    <property type="component" value="Unassembled WGS sequence"/>
</dbReference>
<dbReference type="AlphaFoldDB" id="C0ND34"/>
<gene>
    <name evidence="1" type="ORF">HCBG_01030</name>
</gene>
<keyword evidence="2" id="KW-1185">Reference proteome</keyword>
<accession>C0ND34</accession>
<evidence type="ECO:0000313" key="2">
    <source>
        <dbReference type="Proteomes" id="UP000001631"/>
    </source>
</evidence>
<dbReference type="RefSeq" id="XP_045292055.1">
    <property type="nucleotide sequence ID" value="XM_045428080.1"/>
</dbReference>
<name>C0ND34_AJECG</name>
<protein>
    <submittedName>
        <fullName evidence="1">Uncharacterized protein</fullName>
    </submittedName>
</protein>
<evidence type="ECO:0000313" key="1">
    <source>
        <dbReference type="EMBL" id="EEH11575.1"/>
    </source>
</evidence>
<reference evidence="1" key="1">
    <citation type="submission" date="2009-02" db="EMBL/GenBank/DDBJ databases">
        <title>The Genome Sequence of Ajellomyces capsulatus strain G186AR.</title>
        <authorList>
            <consortium name="The Broad Institute Genome Sequencing Platform"/>
            <person name="Champion M."/>
            <person name="Cuomo C."/>
            <person name="Ma L.-J."/>
            <person name="Henn M.R."/>
            <person name="Sil A."/>
            <person name="Goldman B."/>
            <person name="Young S.K."/>
            <person name="Kodira C.D."/>
            <person name="Zeng Q."/>
            <person name="Koehrsen M."/>
            <person name="Alvarado L."/>
            <person name="Berlin A."/>
            <person name="Borenstein D."/>
            <person name="Chen Z."/>
            <person name="Engels R."/>
            <person name="Freedman E."/>
            <person name="Gellesch M."/>
            <person name="Goldberg J."/>
            <person name="Griggs A."/>
            <person name="Gujja S."/>
            <person name="Heiman D."/>
            <person name="Hepburn T."/>
            <person name="Howarth C."/>
            <person name="Jen D."/>
            <person name="Larson L."/>
            <person name="Lewis B."/>
            <person name="Mehta T."/>
            <person name="Park D."/>
            <person name="Pearson M."/>
            <person name="Roberts A."/>
            <person name="Saif S."/>
            <person name="Shea T."/>
            <person name="Shenoy N."/>
            <person name="Sisk P."/>
            <person name="Stolte C."/>
            <person name="Sykes S."/>
            <person name="Walk T."/>
            <person name="White J."/>
            <person name="Yandava C."/>
            <person name="Klein B."/>
            <person name="McEwen J.G."/>
            <person name="Puccia R."/>
            <person name="Goldman G.H."/>
            <person name="Felipe M.S."/>
            <person name="Nino-Vega G."/>
            <person name="San-Blas G."/>
            <person name="Taylor J."/>
            <person name="Mendoza L."/>
            <person name="Galagan J."/>
            <person name="Nusbaum C."/>
            <person name="Birren B."/>
        </authorList>
    </citation>
    <scope>NUCLEOTIDE SEQUENCE</scope>
    <source>
        <strain evidence="1">G186AR</strain>
    </source>
</reference>
<dbReference type="HOGENOM" id="CLU_1578055_0_0_1"/>